<keyword evidence="7 14" id="KW-1133">Transmembrane helix</keyword>
<keyword evidence="5 14" id="KW-0812">Transmembrane</keyword>
<dbReference type="PROSITE" id="PS50283">
    <property type="entry name" value="NA_SOLUT_SYMP_3"/>
    <property type="match status" value="1"/>
</dbReference>
<evidence type="ECO:0000256" key="14">
    <source>
        <dbReference type="SAM" id="Phobius"/>
    </source>
</evidence>
<evidence type="ECO:0000256" key="1">
    <source>
        <dbReference type="ARBA" id="ARBA00004651"/>
    </source>
</evidence>
<evidence type="ECO:0000256" key="10">
    <source>
        <dbReference type="ARBA" id="ARBA00023136"/>
    </source>
</evidence>
<evidence type="ECO:0000256" key="12">
    <source>
        <dbReference type="ARBA" id="ARBA00033708"/>
    </source>
</evidence>
<dbReference type="AlphaFoldDB" id="A0A1B2I5B8"/>
<keyword evidence="9" id="KW-0406">Ion transport</keyword>
<dbReference type="EMBL" id="CP016757">
    <property type="protein sequence ID" value="ANZ45160.1"/>
    <property type="molecule type" value="Genomic_DNA"/>
</dbReference>
<accession>A0A1B2I5B8</accession>
<keyword evidence="3" id="KW-0813">Transport</keyword>
<feature type="transmembrane region" description="Helical" evidence="14">
    <location>
        <begin position="48"/>
        <end position="69"/>
    </location>
</feature>
<evidence type="ECO:0000256" key="2">
    <source>
        <dbReference type="ARBA" id="ARBA00006434"/>
    </source>
</evidence>
<dbReference type="GO" id="GO:0015293">
    <property type="term" value="F:symporter activity"/>
    <property type="evidence" value="ECO:0007669"/>
    <property type="project" value="UniProtKB-KW"/>
</dbReference>
<name>A0A1B2I5B8_9BACT</name>
<dbReference type="InterPro" id="IPR001734">
    <property type="entry name" value="Na/solute_symporter"/>
</dbReference>
<keyword evidence="6" id="KW-0769">Symport</keyword>
<protein>
    <recommendedName>
        <fullName evidence="17">Sodium:solute symporter</fullName>
    </recommendedName>
</protein>
<evidence type="ECO:0000313" key="15">
    <source>
        <dbReference type="EMBL" id="ANZ45160.1"/>
    </source>
</evidence>
<feature type="transmembrane region" description="Helical" evidence="14">
    <location>
        <begin position="155"/>
        <end position="174"/>
    </location>
</feature>
<evidence type="ECO:0000256" key="3">
    <source>
        <dbReference type="ARBA" id="ARBA00022448"/>
    </source>
</evidence>
<dbReference type="GO" id="GO:0006814">
    <property type="term" value="P:sodium ion transport"/>
    <property type="evidence" value="ECO:0007669"/>
    <property type="project" value="UniProtKB-KW"/>
</dbReference>
<dbReference type="Pfam" id="PF00474">
    <property type="entry name" value="SSF"/>
    <property type="match status" value="1"/>
</dbReference>
<proteinExistence type="inferred from homology"/>
<feature type="transmembrane region" description="Helical" evidence="14">
    <location>
        <begin position="443"/>
        <end position="462"/>
    </location>
</feature>
<dbReference type="PANTHER" id="PTHR48086:SF3">
    <property type="entry name" value="SODIUM_PROLINE SYMPORTER"/>
    <property type="match status" value="1"/>
</dbReference>
<dbReference type="Proteomes" id="UP000093044">
    <property type="component" value="Chromosome"/>
</dbReference>
<evidence type="ECO:0000256" key="6">
    <source>
        <dbReference type="ARBA" id="ARBA00022847"/>
    </source>
</evidence>
<dbReference type="GO" id="GO:0005886">
    <property type="term" value="C:plasma membrane"/>
    <property type="evidence" value="ECO:0007669"/>
    <property type="project" value="UniProtKB-SubCell"/>
</dbReference>
<sequence length="470" mass="52860">MSPLIYYLAAFGAYTVFIILLTGQSFAWKETKKSFYLGDMKVALFPTLATFCATWMSPLSLVGFGIWFYRSGYVAFWASVNGWMIGLLFFPFVVKRLRAARVTSLPEWLEKRYGDVRVRRLVALTMIFLYVVYLVIQFRAFGVVVSYMLEIPQGFAATSLIYLFVLYTTFGGYLSVVRSDMLNLLLIILGVTVAAWFCLPEGFSFTAAREVFRAESAELSLNSFSLSEVFSAFAMMLVWGLGVATNPQYMIRIIACRSRREAYGMLTLSPYVVGWIYLCLTFFIMVCRLKYPLIGGLEETLAFAKLGQFLPPFAGMLLLVCVIAAAVSTANSQLLLAACSLCYDLLPLKKDESELRPFQEERFLFINRIAITVIASVALMLSHAGLPGYIKLGTISWTLVAIAYFYPLFTPGLIVKEILFAVLSLAIMLQFLLIFGFHIEPEYAMLIVLVGEWLVFMAAKFVRSKKCFAG</sequence>
<evidence type="ECO:0008006" key="17">
    <source>
        <dbReference type="Google" id="ProtNLM"/>
    </source>
</evidence>
<feature type="transmembrane region" description="Helical" evidence="14">
    <location>
        <begin position="418"/>
        <end position="437"/>
    </location>
</feature>
<evidence type="ECO:0000313" key="16">
    <source>
        <dbReference type="Proteomes" id="UP000093044"/>
    </source>
</evidence>
<gene>
    <name evidence="15" type="ORF">BED41_08795</name>
</gene>
<feature type="transmembrane region" description="Helical" evidence="14">
    <location>
        <begin position="262"/>
        <end position="286"/>
    </location>
</feature>
<evidence type="ECO:0000256" key="9">
    <source>
        <dbReference type="ARBA" id="ARBA00023065"/>
    </source>
</evidence>
<dbReference type="PANTHER" id="PTHR48086">
    <property type="entry name" value="SODIUM/PROLINE SYMPORTER-RELATED"/>
    <property type="match status" value="1"/>
</dbReference>
<dbReference type="STRING" id="1197717.BED41_08795"/>
<feature type="transmembrane region" description="Helical" evidence="14">
    <location>
        <begin position="75"/>
        <end position="94"/>
    </location>
</feature>
<feature type="transmembrane region" description="Helical" evidence="14">
    <location>
        <begin position="388"/>
        <end position="406"/>
    </location>
</feature>
<reference evidence="15" key="1">
    <citation type="submission" date="2016-08" db="EMBL/GenBank/DDBJ databases">
        <title>Complete genome of Cloacibacillus porcorum.</title>
        <authorList>
            <person name="Looft T."/>
            <person name="Bayles D.O."/>
            <person name="Alt D.P."/>
        </authorList>
    </citation>
    <scope>NUCLEOTIDE SEQUENCE [LARGE SCALE GENOMIC DNA]</scope>
    <source>
        <strain evidence="15">CL-84</strain>
    </source>
</reference>
<comment type="similarity">
    <text evidence="2 13">Belongs to the sodium:solute symporter (SSF) (TC 2.A.21) family.</text>
</comment>
<dbReference type="CDD" id="cd10322">
    <property type="entry name" value="SLC5sbd"/>
    <property type="match status" value="1"/>
</dbReference>
<organism evidence="15 16">
    <name type="scientific">Cloacibacillus porcorum</name>
    <dbReference type="NCBI Taxonomy" id="1197717"/>
    <lineage>
        <taxon>Bacteria</taxon>
        <taxon>Thermotogati</taxon>
        <taxon>Synergistota</taxon>
        <taxon>Synergistia</taxon>
        <taxon>Synergistales</taxon>
        <taxon>Synergistaceae</taxon>
        <taxon>Cloacibacillus</taxon>
    </lineage>
</organism>
<dbReference type="InterPro" id="IPR038377">
    <property type="entry name" value="Na/Glc_symporter_sf"/>
</dbReference>
<dbReference type="Gene3D" id="1.20.1730.10">
    <property type="entry name" value="Sodium/glucose cotransporter"/>
    <property type="match status" value="1"/>
</dbReference>
<evidence type="ECO:0000256" key="8">
    <source>
        <dbReference type="ARBA" id="ARBA00023053"/>
    </source>
</evidence>
<feature type="transmembrane region" description="Helical" evidence="14">
    <location>
        <begin position="121"/>
        <end position="149"/>
    </location>
</feature>
<keyword evidence="11" id="KW-0739">Sodium transport</keyword>
<evidence type="ECO:0000256" key="5">
    <source>
        <dbReference type="ARBA" id="ARBA00022692"/>
    </source>
</evidence>
<evidence type="ECO:0000256" key="4">
    <source>
        <dbReference type="ARBA" id="ARBA00022475"/>
    </source>
</evidence>
<keyword evidence="8" id="KW-0915">Sodium</keyword>
<feature type="transmembrane region" description="Helical" evidence="14">
    <location>
        <begin position="181"/>
        <end position="199"/>
    </location>
</feature>
<evidence type="ECO:0000256" key="13">
    <source>
        <dbReference type="RuleBase" id="RU362091"/>
    </source>
</evidence>
<comment type="catalytic activity">
    <reaction evidence="12">
        <text>L-proline(in) + Na(+)(in) = L-proline(out) + Na(+)(out)</text>
        <dbReference type="Rhea" id="RHEA:28967"/>
        <dbReference type="ChEBI" id="CHEBI:29101"/>
        <dbReference type="ChEBI" id="CHEBI:60039"/>
    </reaction>
</comment>
<evidence type="ECO:0000256" key="11">
    <source>
        <dbReference type="ARBA" id="ARBA00023201"/>
    </source>
</evidence>
<keyword evidence="16" id="KW-1185">Reference proteome</keyword>
<feature type="transmembrane region" description="Helical" evidence="14">
    <location>
        <begin position="313"/>
        <end position="343"/>
    </location>
</feature>
<keyword evidence="4" id="KW-1003">Cell membrane</keyword>
<feature type="transmembrane region" description="Helical" evidence="14">
    <location>
        <begin position="6"/>
        <end position="27"/>
    </location>
</feature>
<dbReference type="KEGG" id="cpor:BED41_08795"/>
<evidence type="ECO:0000256" key="7">
    <source>
        <dbReference type="ARBA" id="ARBA00022989"/>
    </source>
</evidence>
<comment type="subcellular location">
    <subcellularLocation>
        <location evidence="1">Cell membrane</location>
        <topology evidence="1">Multi-pass membrane protein</topology>
    </subcellularLocation>
</comment>
<dbReference type="InterPro" id="IPR050277">
    <property type="entry name" value="Sodium:Solute_Symporter"/>
</dbReference>
<feature type="transmembrane region" description="Helical" evidence="14">
    <location>
        <begin position="219"/>
        <end position="241"/>
    </location>
</feature>
<keyword evidence="10 14" id="KW-0472">Membrane</keyword>
<feature type="transmembrane region" description="Helical" evidence="14">
    <location>
        <begin position="363"/>
        <end position="382"/>
    </location>
</feature>